<proteinExistence type="predicted"/>
<dbReference type="EMBL" id="KB743594">
    <property type="protein sequence ID" value="EOA97863.1"/>
    <property type="molecule type" value="Genomic_DNA"/>
</dbReference>
<evidence type="ECO:0000313" key="2">
    <source>
        <dbReference type="EMBL" id="EOA97863.1"/>
    </source>
</evidence>
<evidence type="ECO:0000256" key="1">
    <source>
        <dbReference type="SAM" id="MobiDB-lite"/>
    </source>
</evidence>
<dbReference type="Proteomes" id="UP000296049">
    <property type="component" value="Unassembled WGS sequence"/>
</dbReference>
<dbReference type="AlphaFoldDB" id="R0KX59"/>
<organism evidence="2 3">
    <name type="scientific">Anas platyrhynchos</name>
    <name type="common">Mallard</name>
    <name type="synonym">Anas boschas</name>
    <dbReference type="NCBI Taxonomy" id="8839"/>
    <lineage>
        <taxon>Eukaryota</taxon>
        <taxon>Metazoa</taxon>
        <taxon>Chordata</taxon>
        <taxon>Craniata</taxon>
        <taxon>Vertebrata</taxon>
        <taxon>Euteleostomi</taxon>
        <taxon>Archelosauria</taxon>
        <taxon>Archosauria</taxon>
        <taxon>Dinosauria</taxon>
        <taxon>Saurischia</taxon>
        <taxon>Theropoda</taxon>
        <taxon>Coelurosauria</taxon>
        <taxon>Aves</taxon>
        <taxon>Neognathae</taxon>
        <taxon>Galloanserae</taxon>
        <taxon>Anseriformes</taxon>
        <taxon>Anatidae</taxon>
        <taxon>Anatinae</taxon>
        <taxon>Anas</taxon>
    </lineage>
</organism>
<sequence>MNKAISLAATAAGCLAAALLGSPFLLLQQAVGTRWPARQVQGNIAGQGTFLNSLVLSHNSPTKKQQPEMDSQLCTWPLPCVEENRTEILEHPAHKGAGKIECGSGKVLIKRLPSRSQINTFTKANLNSKGLEGHWQSMESLLLLFMAFQSGPFKRPGRKFQFIAGESQSRRALSEVEDVSNLASQSTKHLAPLSTGSGKAGCQGNSENCSVMHSPTSTGQLVAFAKPLDTPVQLSHLPEDCTTFTQGRKTYTKVAGCAHEKEKQELAVSSRRGEDFQPTHPAVRKAHLHQIPRDSRSLLLFWNETYNFPKDKHVIIQHAANGMEGRTANMFNTVSLKWIHFILDDNNVFNILIQRGILYMAIRSLVNVKQKLRPRATKLPKIGVETQYRNELSYIWNQEPVATFENAGVSDSLKMKRRACSREKALIMGLTTGGAEGNGPQKVASLTWSSKIVPPTATIINSAGGWQLTVCSSPVTVYKPRGDEDNYYFKEWEEPGSIGPQDMHHTSPLTLRTREGLAHQKVFSFCKCSTSSMVITSSFGIVTNLTAEKFMSPSPGLTPGTSFAIAGSGKDGVPPAQSAVQSKREKGTDSGNNRPHIPDEGIHFQLQPHKTVKVLLQELLQDRVQRGARLLCSSQAGYTPATNNQHQTSESEVPKNVVRFLGNSLSHRNLRSHSRTQTNAEMQESPSEQLFQSYLIPMDCVCSVDHLKIRYPSHYTDRLHKRRWAVAQHQQLLAALQGAARWLAKAPGGFPWGLVLFQGSSAAVSHKARDPRDRGVASHALEAISSSCEQYTGMPVPANMPAVLVGGSSITSPTFNSLKQFSHLLPLPADGESAGAKPHFFGGSWCPVMTVGAAAPPAS</sequence>
<reference evidence="3" key="1">
    <citation type="journal article" date="2013" name="Nat. Genet.">
        <title>The duck genome and transcriptome provide insight into an avian influenza virus reservoir species.</title>
        <authorList>
            <person name="Huang Y."/>
            <person name="Li Y."/>
            <person name="Burt D.W."/>
            <person name="Chen H."/>
            <person name="Zhang Y."/>
            <person name="Qian W."/>
            <person name="Kim H."/>
            <person name="Gan S."/>
            <person name="Zhao Y."/>
            <person name="Li J."/>
            <person name="Yi K."/>
            <person name="Feng H."/>
            <person name="Zhu P."/>
            <person name="Li B."/>
            <person name="Liu Q."/>
            <person name="Fairley S."/>
            <person name="Magor K.E."/>
            <person name="Du Z."/>
            <person name="Hu X."/>
            <person name="Goodman L."/>
            <person name="Tafer H."/>
            <person name="Vignal A."/>
            <person name="Lee T."/>
            <person name="Kim K.W."/>
            <person name="Sheng Z."/>
            <person name="An Y."/>
            <person name="Searle S."/>
            <person name="Herrero J."/>
            <person name="Groenen M.A."/>
            <person name="Crooijmans R.P."/>
            <person name="Faraut T."/>
            <person name="Cai Q."/>
            <person name="Webster R.G."/>
            <person name="Aldridge J.R."/>
            <person name="Warren W.C."/>
            <person name="Bartschat S."/>
            <person name="Kehr S."/>
            <person name="Marz M."/>
            <person name="Stadler P.F."/>
            <person name="Smith J."/>
            <person name="Kraus R.H."/>
            <person name="Zhao Y."/>
            <person name="Ren L."/>
            <person name="Fei J."/>
            <person name="Morisson M."/>
            <person name="Kaiser P."/>
            <person name="Griffin D.K."/>
            <person name="Rao M."/>
            <person name="Pitel F."/>
            <person name="Wang J."/>
            <person name="Li N."/>
        </authorList>
    </citation>
    <scope>NUCLEOTIDE SEQUENCE [LARGE SCALE GENOMIC DNA]</scope>
</reference>
<name>R0KX59_ANAPL</name>
<protein>
    <submittedName>
        <fullName evidence="2">Uncharacterized protein</fullName>
    </submittedName>
</protein>
<accession>R0KX59</accession>
<feature type="region of interest" description="Disordered" evidence="1">
    <location>
        <begin position="561"/>
        <end position="598"/>
    </location>
</feature>
<evidence type="ECO:0000313" key="3">
    <source>
        <dbReference type="Proteomes" id="UP000296049"/>
    </source>
</evidence>
<gene>
    <name evidence="2" type="ORF">Anapl_11759</name>
</gene>
<keyword evidence="3" id="KW-1185">Reference proteome</keyword>